<keyword evidence="8" id="KW-0460">Magnesium</keyword>
<feature type="domain" description="Nudix hydrolase" evidence="12">
    <location>
        <begin position="1"/>
        <end position="122"/>
    </location>
</feature>
<dbReference type="PROSITE" id="PS51462">
    <property type="entry name" value="NUDIX"/>
    <property type="match status" value="1"/>
</dbReference>
<keyword evidence="5" id="KW-0479">Metal-binding</keyword>
<evidence type="ECO:0000259" key="12">
    <source>
        <dbReference type="PROSITE" id="PS51462"/>
    </source>
</evidence>
<sequence>MVVVAAAIVQAGRLLVVSKQAAPDFFYLPGGKPDAGEESLDTLTRELDEELGVRPVEPRFLAVVEAVAAFEGVPMKLTVFEARIEGVPRPAAELAHMRWVSGREGDLRLAPAVRDHVLPLLRASGTLM</sequence>
<dbReference type="Gene3D" id="3.90.79.10">
    <property type="entry name" value="Nucleoside Triphosphate Pyrophosphohydrolase"/>
    <property type="match status" value="1"/>
</dbReference>
<dbReference type="GO" id="GO:0008413">
    <property type="term" value="F:8-oxo-7,8-dihydroguanosine triphosphate pyrophosphatase activity"/>
    <property type="evidence" value="ECO:0007669"/>
    <property type="project" value="TreeGrafter"/>
</dbReference>
<reference evidence="13 14" key="1">
    <citation type="submission" date="2019-05" db="EMBL/GenBank/DDBJ databases">
        <title>Streptomyces sp. NEAU-C151, a novel actinomycete isolated from soil.</title>
        <authorList>
            <person name="Han L."/>
            <person name="Jiang H."/>
        </authorList>
    </citation>
    <scope>NUCLEOTIDE SEQUENCE [LARGE SCALE GENOMIC DNA]</scope>
    <source>
        <strain evidence="13 14">NEAU-C151</strain>
    </source>
</reference>
<evidence type="ECO:0000256" key="1">
    <source>
        <dbReference type="ARBA" id="ARBA00001946"/>
    </source>
</evidence>
<dbReference type="PANTHER" id="PTHR47707">
    <property type="entry name" value="8-OXO-DGTP DIPHOSPHATASE"/>
    <property type="match status" value="1"/>
</dbReference>
<protein>
    <recommendedName>
        <fullName evidence="11">8-oxo-dGTP diphosphatase</fullName>
        <ecNumber evidence="11">3.6.1.55</ecNumber>
    </recommendedName>
</protein>
<gene>
    <name evidence="13" type="ORF">FE633_41970</name>
</gene>
<dbReference type="InterPro" id="IPR020084">
    <property type="entry name" value="NUDIX_hydrolase_CS"/>
</dbReference>
<dbReference type="EMBL" id="VBZC01000080">
    <property type="protein sequence ID" value="TLS40383.1"/>
    <property type="molecule type" value="Genomic_DNA"/>
</dbReference>
<evidence type="ECO:0000256" key="2">
    <source>
        <dbReference type="ARBA" id="ARBA00005582"/>
    </source>
</evidence>
<keyword evidence="9" id="KW-0234">DNA repair</keyword>
<dbReference type="GO" id="GO:0035539">
    <property type="term" value="F:8-oxo-7,8-dihydrodeoxyguanosine triphosphate pyrophosphatase activity"/>
    <property type="evidence" value="ECO:0007669"/>
    <property type="project" value="UniProtKB-EC"/>
</dbReference>
<proteinExistence type="inferred from homology"/>
<dbReference type="GO" id="GO:0046872">
    <property type="term" value="F:metal ion binding"/>
    <property type="evidence" value="ECO:0007669"/>
    <property type="project" value="UniProtKB-KW"/>
</dbReference>
<evidence type="ECO:0000256" key="7">
    <source>
        <dbReference type="ARBA" id="ARBA00022801"/>
    </source>
</evidence>
<dbReference type="RefSeq" id="WP_138050431.1">
    <property type="nucleotide sequence ID" value="NZ_VBZC01000080.1"/>
</dbReference>
<comment type="cofactor">
    <cofactor evidence="1">
        <name>Mg(2+)</name>
        <dbReference type="ChEBI" id="CHEBI:18420"/>
    </cofactor>
</comment>
<keyword evidence="6" id="KW-0227">DNA damage</keyword>
<evidence type="ECO:0000256" key="6">
    <source>
        <dbReference type="ARBA" id="ARBA00022763"/>
    </source>
</evidence>
<comment type="caution">
    <text evidence="13">The sequence shown here is derived from an EMBL/GenBank/DDBJ whole genome shotgun (WGS) entry which is preliminary data.</text>
</comment>
<keyword evidence="7" id="KW-0378">Hydrolase</keyword>
<dbReference type="EC" id="3.6.1.55" evidence="11"/>
<evidence type="ECO:0000256" key="11">
    <source>
        <dbReference type="ARBA" id="ARBA00038905"/>
    </source>
</evidence>
<comment type="catalytic activity">
    <reaction evidence="10">
        <text>8-oxo-dGTP + H2O = 8-oxo-dGMP + diphosphate + H(+)</text>
        <dbReference type="Rhea" id="RHEA:31575"/>
        <dbReference type="ChEBI" id="CHEBI:15377"/>
        <dbReference type="ChEBI" id="CHEBI:15378"/>
        <dbReference type="ChEBI" id="CHEBI:33019"/>
        <dbReference type="ChEBI" id="CHEBI:63224"/>
        <dbReference type="ChEBI" id="CHEBI:77896"/>
        <dbReference type="EC" id="3.6.1.55"/>
    </reaction>
</comment>
<dbReference type="InterPro" id="IPR047127">
    <property type="entry name" value="MutT-like"/>
</dbReference>
<dbReference type="GO" id="GO:0006260">
    <property type="term" value="P:DNA replication"/>
    <property type="evidence" value="ECO:0007669"/>
    <property type="project" value="UniProtKB-KW"/>
</dbReference>
<keyword evidence="14" id="KW-1185">Reference proteome</keyword>
<dbReference type="SUPFAM" id="SSF55811">
    <property type="entry name" value="Nudix"/>
    <property type="match status" value="1"/>
</dbReference>
<dbReference type="AlphaFoldDB" id="A0A5R9FHP9"/>
<dbReference type="InterPro" id="IPR015797">
    <property type="entry name" value="NUDIX_hydrolase-like_dom_sf"/>
</dbReference>
<dbReference type="GO" id="GO:0044716">
    <property type="term" value="F:8-oxo-GDP phosphatase activity"/>
    <property type="evidence" value="ECO:0007669"/>
    <property type="project" value="TreeGrafter"/>
</dbReference>
<dbReference type="Proteomes" id="UP000305906">
    <property type="component" value="Unassembled WGS sequence"/>
</dbReference>
<dbReference type="PROSITE" id="PS00893">
    <property type="entry name" value="NUDIX_BOX"/>
    <property type="match status" value="1"/>
</dbReference>
<keyword evidence="3" id="KW-0515">Mutator protein</keyword>
<evidence type="ECO:0000256" key="4">
    <source>
        <dbReference type="ARBA" id="ARBA00022705"/>
    </source>
</evidence>
<dbReference type="GO" id="GO:0006281">
    <property type="term" value="P:DNA repair"/>
    <property type="evidence" value="ECO:0007669"/>
    <property type="project" value="UniProtKB-KW"/>
</dbReference>
<dbReference type="InterPro" id="IPR000086">
    <property type="entry name" value="NUDIX_hydrolase_dom"/>
</dbReference>
<accession>A0A5R9FHP9</accession>
<evidence type="ECO:0000256" key="9">
    <source>
        <dbReference type="ARBA" id="ARBA00023204"/>
    </source>
</evidence>
<dbReference type="CDD" id="cd04690">
    <property type="entry name" value="NUDIX_Hydrolase"/>
    <property type="match status" value="1"/>
</dbReference>
<dbReference type="Pfam" id="PF00293">
    <property type="entry name" value="NUDIX"/>
    <property type="match status" value="1"/>
</dbReference>
<keyword evidence="4" id="KW-0235">DNA replication</keyword>
<dbReference type="PANTHER" id="PTHR47707:SF1">
    <property type="entry name" value="NUDIX HYDROLASE FAMILY PROTEIN"/>
    <property type="match status" value="1"/>
</dbReference>
<evidence type="ECO:0000313" key="13">
    <source>
        <dbReference type="EMBL" id="TLS40383.1"/>
    </source>
</evidence>
<evidence type="ECO:0000256" key="10">
    <source>
        <dbReference type="ARBA" id="ARBA00035861"/>
    </source>
</evidence>
<evidence type="ECO:0000256" key="8">
    <source>
        <dbReference type="ARBA" id="ARBA00022842"/>
    </source>
</evidence>
<dbReference type="GO" id="GO:0044715">
    <property type="term" value="F:8-oxo-dGDP phosphatase activity"/>
    <property type="evidence" value="ECO:0007669"/>
    <property type="project" value="TreeGrafter"/>
</dbReference>
<evidence type="ECO:0000256" key="3">
    <source>
        <dbReference type="ARBA" id="ARBA00022457"/>
    </source>
</evidence>
<evidence type="ECO:0000313" key="14">
    <source>
        <dbReference type="Proteomes" id="UP000305906"/>
    </source>
</evidence>
<evidence type="ECO:0000256" key="5">
    <source>
        <dbReference type="ARBA" id="ARBA00022723"/>
    </source>
</evidence>
<comment type="similarity">
    <text evidence="2">Belongs to the Nudix hydrolase family.</text>
</comment>
<organism evidence="13 14">
    <name type="scientific">Streptomyces montanus</name>
    <dbReference type="NCBI Taxonomy" id="2580423"/>
    <lineage>
        <taxon>Bacteria</taxon>
        <taxon>Bacillati</taxon>
        <taxon>Actinomycetota</taxon>
        <taxon>Actinomycetes</taxon>
        <taxon>Kitasatosporales</taxon>
        <taxon>Streptomycetaceae</taxon>
        <taxon>Streptomyces</taxon>
    </lineage>
</organism>
<name>A0A5R9FHP9_9ACTN</name>